<dbReference type="GO" id="GO:0003676">
    <property type="term" value="F:nucleic acid binding"/>
    <property type="evidence" value="ECO:0007669"/>
    <property type="project" value="InterPro"/>
</dbReference>
<sequence length="143" mass="16456">MVDNVRQPFTRSRQNQCVRRLESWKCHDQQCTMSCIRGYVSTPTRCSFLMQTTARRVCSGIILAKIDVKNYFLGKIRFSDESTFHISGKLNRHNVRTWGSESPDDAREMERDSPNVNVWCGLLPNCIIGPFFFSESTISSDAH</sequence>
<dbReference type="InterPro" id="IPR036397">
    <property type="entry name" value="RNaseH_sf"/>
</dbReference>
<reference evidence="1 2" key="1">
    <citation type="journal article" date="2019" name="Sci. Rep.">
        <title>Orb-weaving spider Araneus ventricosus genome elucidates the spidroin gene catalogue.</title>
        <authorList>
            <person name="Kono N."/>
            <person name="Nakamura H."/>
            <person name="Ohtoshi R."/>
            <person name="Moran D.A.P."/>
            <person name="Shinohara A."/>
            <person name="Yoshida Y."/>
            <person name="Fujiwara M."/>
            <person name="Mori M."/>
            <person name="Tomita M."/>
            <person name="Arakawa K."/>
        </authorList>
    </citation>
    <scope>NUCLEOTIDE SEQUENCE [LARGE SCALE GENOMIC DNA]</scope>
</reference>
<name>A0A4Y2A335_ARAVE</name>
<dbReference type="PANTHER" id="PTHR47326:SF1">
    <property type="entry name" value="HTH PSQ-TYPE DOMAIN-CONTAINING PROTEIN"/>
    <property type="match status" value="1"/>
</dbReference>
<organism evidence="1 2">
    <name type="scientific">Araneus ventricosus</name>
    <name type="common">Orbweaver spider</name>
    <name type="synonym">Epeira ventricosa</name>
    <dbReference type="NCBI Taxonomy" id="182803"/>
    <lineage>
        <taxon>Eukaryota</taxon>
        <taxon>Metazoa</taxon>
        <taxon>Ecdysozoa</taxon>
        <taxon>Arthropoda</taxon>
        <taxon>Chelicerata</taxon>
        <taxon>Arachnida</taxon>
        <taxon>Araneae</taxon>
        <taxon>Araneomorphae</taxon>
        <taxon>Entelegynae</taxon>
        <taxon>Araneoidea</taxon>
        <taxon>Araneidae</taxon>
        <taxon>Araneus</taxon>
    </lineage>
</organism>
<dbReference type="Gene3D" id="3.30.420.10">
    <property type="entry name" value="Ribonuclease H-like superfamily/Ribonuclease H"/>
    <property type="match status" value="1"/>
</dbReference>
<dbReference type="PANTHER" id="PTHR47326">
    <property type="entry name" value="TRANSPOSABLE ELEMENT TC3 TRANSPOSASE-LIKE PROTEIN"/>
    <property type="match status" value="1"/>
</dbReference>
<accession>A0A4Y2A335</accession>
<dbReference type="EMBL" id="BGPR01000003">
    <property type="protein sequence ID" value="GBL73394.1"/>
    <property type="molecule type" value="Genomic_DNA"/>
</dbReference>
<protein>
    <submittedName>
        <fullName evidence="1">Uncharacterized protein</fullName>
    </submittedName>
</protein>
<gene>
    <name evidence="1" type="ORF">AVEN_159408_1</name>
</gene>
<dbReference type="AlphaFoldDB" id="A0A4Y2A335"/>
<proteinExistence type="predicted"/>
<keyword evidence="2" id="KW-1185">Reference proteome</keyword>
<evidence type="ECO:0000313" key="2">
    <source>
        <dbReference type="Proteomes" id="UP000499080"/>
    </source>
</evidence>
<evidence type="ECO:0000313" key="1">
    <source>
        <dbReference type="EMBL" id="GBL73394.1"/>
    </source>
</evidence>
<comment type="caution">
    <text evidence="1">The sequence shown here is derived from an EMBL/GenBank/DDBJ whole genome shotgun (WGS) entry which is preliminary data.</text>
</comment>
<dbReference type="Proteomes" id="UP000499080">
    <property type="component" value="Unassembled WGS sequence"/>
</dbReference>
<dbReference type="OrthoDB" id="9971063at2759"/>